<proteinExistence type="predicted"/>
<dbReference type="GO" id="GO:0006310">
    <property type="term" value="P:DNA recombination"/>
    <property type="evidence" value="ECO:0007669"/>
    <property type="project" value="TreeGrafter"/>
</dbReference>
<protein>
    <recommendedName>
        <fullName evidence="6">Helicase PriA essential for oriC/DnaA-independent DNA replication</fullName>
    </recommendedName>
</protein>
<reference evidence="5" key="1">
    <citation type="submission" date="2018-06" db="EMBL/GenBank/DDBJ databases">
        <authorList>
            <person name="Zhirakovskaya E."/>
        </authorList>
    </citation>
    <scope>NUCLEOTIDE SEQUENCE</scope>
</reference>
<dbReference type="EMBL" id="UOGI01000094">
    <property type="protein sequence ID" value="VAX30924.1"/>
    <property type="molecule type" value="Genomic_DNA"/>
</dbReference>
<feature type="region of interest" description="Disordered" evidence="4">
    <location>
        <begin position="111"/>
        <end position="131"/>
    </location>
</feature>
<evidence type="ECO:0000256" key="2">
    <source>
        <dbReference type="ARBA" id="ARBA00022840"/>
    </source>
</evidence>
<dbReference type="GO" id="GO:0003677">
    <property type="term" value="F:DNA binding"/>
    <property type="evidence" value="ECO:0007669"/>
    <property type="project" value="UniProtKB-KW"/>
</dbReference>
<accession>A0A3B1D432</accession>
<feature type="non-terminal residue" evidence="5">
    <location>
        <position position="1"/>
    </location>
</feature>
<evidence type="ECO:0000256" key="1">
    <source>
        <dbReference type="ARBA" id="ARBA00022741"/>
    </source>
</evidence>
<dbReference type="GO" id="GO:0006270">
    <property type="term" value="P:DNA replication initiation"/>
    <property type="evidence" value="ECO:0007669"/>
    <property type="project" value="TreeGrafter"/>
</dbReference>
<sequence>LLNSLRTVINKTGKTETPAGAMVVIQRRGYSMLKCDDCEEIEMCAECRTPLVVHRGEGLVCHLCGYSKDIPHACSRCGSFKLSHFGAGTERIEEELKKHLGINVIRQDSDISRKSKAKNPEPETGHPSKEVLLPDSTARHIVVGTLKARRIPKKSLDIIAFLNPDLLLNLPEVRAPEKLVQEIYSLRGLLSEKGRLLLQTEIPWHPVYKYLRKWDYIGFIKDELRVRKESAMPPYTKLVTLCIYTNDDKFTSDRLSDTIRKSCSRIEAIGPVRITPKIKGYSSCFQVILRDMNRQTLKECAKSVKKVIEDAGMTLRIDVDPVLF</sequence>
<feature type="compositionally biased region" description="Basic and acidic residues" evidence="4">
    <location>
        <begin position="111"/>
        <end position="129"/>
    </location>
</feature>
<dbReference type="GO" id="GO:0006302">
    <property type="term" value="P:double-strand break repair"/>
    <property type="evidence" value="ECO:0007669"/>
    <property type="project" value="TreeGrafter"/>
</dbReference>
<organism evidence="5">
    <name type="scientific">hydrothermal vent metagenome</name>
    <dbReference type="NCBI Taxonomy" id="652676"/>
    <lineage>
        <taxon>unclassified sequences</taxon>
        <taxon>metagenomes</taxon>
        <taxon>ecological metagenomes</taxon>
    </lineage>
</organism>
<evidence type="ECO:0008006" key="6">
    <source>
        <dbReference type="Google" id="ProtNLM"/>
    </source>
</evidence>
<dbReference type="AlphaFoldDB" id="A0A3B1D432"/>
<keyword evidence="1" id="KW-0547">Nucleotide-binding</keyword>
<keyword evidence="2" id="KW-0067">ATP-binding</keyword>
<dbReference type="GO" id="GO:0043138">
    <property type="term" value="F:3'-5' DNA helicase activity"/>
    <property type="evidence" value="ECO:0007669"/>
    <property type="project" value="TreeGrafter"/>
</dbReference>
<evidence type="ECO:0000256" key="3">
    <source>
        <dbReference type="ARBA" id="ARBA00023125"/>
    </source>
</evidence>
<evidence type="ECO:0000313" key="5">
    <source>
        <dbReference type="EMBL" id="VAX30924.1"/>
    </source>
</evidence>
<evidence type="ECO:0000256" key="4">
    <source>
        <dbReference type="SAM" id="MobiDB-lite"/>
    </source>
</evidence>
<dbReference type="PANTHER" id="PTHR30580:SF0">
    <property type="entry name" value="PRIMOSOMAL PROTEIN N"/>
    <property type="match status" value="1"/>
</dbReference>
<dbReference type="GO" id="GO:0005524">
    <property type="term" value="F:ATP binding"/>
    <property type="evidence" value="ECO:0007669"/>
    <property type="project" value="UniProtKB-KW"/>
</dbReference>
<dbReference type="PANTHER" id="PTHR30580">
    <property type="entry name" value="PRIMOSOMAL PROTEIN N"/>
    <property type="match status" value="1"/>
</dbReference>
<keyword evidence="3" id="KW-0238">DNA-binding</keyword>
<name>A0A3B1D432_9ZZZZ</name>
<gene>
    <name evidence="5" type="ORF">MNBD_NITROSPIRAE03-410</name>
</gene>